<feature type="compositionally biased region" description="Low complexity" evidence="1">
    <location>
        <begin position="236"/>
        <end position="288"/>
    </location>
</feature>
<proteinExistence type="predicted"/>
<protein>
    <submittedName>
        <fullName evidence="2">Uncharacterized protein</fullName>
    </submittedName>
</protein>
<feature type="compositionally biased region" description="Acidic residues" evidence="1">
    <location>
        <begin position="71"/>
        <end position="93"/>
    </location>
</feature>
<evidence type="ECO:0000256" key="1">
    <source>
        <dbReference type="SAM" id="MobiDB-lite"/>
    </source>
</evidence>
<accession>A0A077WHS6</accession>
<reference evidence="2" key="1">
    <citation type="journal article" date="2014" name="Genome Announc.">
        <title>De novo whole-genome sequence and genome annotation of Lichtheimia ramosa.</title>
        <authorList>
            <person name="Linde J."/>
            <person name="Schwartze V."/>
            <person name="Binder U."/>
            <person name="Lass-Florl C."/>
            <person name="Voigt K."/>
            <person name="Horn F."/>
        </authorList>
    </citation>
    <scope>NUCLEOTIDE SEQUENCE</scope>
    <source>
        <strain evidence="2">JMRC FSU:6197</strain>
    </source>
</reference>
<gene>
    <name evidence="2" type="ORF">LRAMOSA09076</name>
</gene>
<evidence type="ECO:0000313" key="2">
    <source>
        <dbReference type="EMBL" id="CDS06548.1"/>
    </source>
</evidence>
<dbReference type="AlphaFoldDB" id="A0A077WHS6"/>
<organism evidence="2">
    <name type="scientific">Lichtheimia ramosa</name>
    <dbReference type="NCBI Taxonomy" id="688394"/>
    <lineage>
        <taxon>Eukaryota</taxon>
        <taxon>Fungi</taxon>
        <taxon>Fungi incertae sedis</taxon>
        <taxon>Mucoromycota</taxon>
        <taxon>Mucoromycotina</taxon>
        <taxon>Mucoromycetes</taxon>
        <taxon>Mucorales</taxon>
        <taxon>Lichtheimiaceae</taxon>
        <taxon>Lichtheimia</taxon>
    </lineage>
</organism>
<dbReference type="OrthoDB" id="1917198at2759"/>
<feature type="compositionally biased region" description="Basic and acidic residues" evidence="1">
    <location>
        <begin position="25"/>
        <end position="35"/>
    </location>
</feature>
<feature type="compositionally biased region" description="Polar residues" evidence="1">
    <location>
        <begin position="51"/>
        <end position="64"/>
    </location>
</feature>
<feature type="region of interest" description="Disordered" evidence="1">
    <location>
        <begin position="1"/>
        <end position="132"/>
    </location>
</feature>
<dbReference type="EMBL" id="LK023320">
    <property type="protein sequence ID" value="CDS06548.1"/>
    <property type="molecule type" value="Genomic_DNA"/>
</dbReference>
<name>A0A077WHS6_9FUNG</name>
<sequence length="288" mass="31612">MSRHRNMEDDDDVDEFLYGAPESGKGSEQHNDSTMKESNPTEDDDLYQLYRGSTANETQESGGNEQVRPMEEEEEEDSDDDLEIILEPEEDSTAEQSKDIGATSEEKSSLVSIKPGQQNKIPGNASGSGTPNTSAAAGGNAVSALIVDCFIGRHDPLLRIITQWESYGVTWDWRAARVDGDGSLYGGVWTLPSAKGNRRSLYSLLEQVTFEALKRAQLVPNFETRISIAKKRGVHHASATSSSTTSSHHQQPKRSLSTFARSSTSTTRDSPTLSKQSSLSQLVQQRKQ</sequence>
<feature type="region of interest" description="Disordered" evidence="1">
    <location>
        <begin position="233"/>
        <end position="288"/>
    </location>
</feature>
<feature type="compositionally biased region" description="Polar residues" evidence="1">
    <location>
        <begin position="109"/>
        <end position="132"/>
    </location>
</feature>